<dbReference type="EMBL" id="LXQA010117720">
    <property type="protein sequence ID" value="MCI20014.1"/>
    <property type="molecule type" value="Genomic_DNA"/>
</dbReference>
<accession>A0A392Q7A2</accession>
<feature type="non-terminal residue" evidence="1">
    <location>
        <position position="1"/>
    </location>
</feature>
<name>A0A392Q7A2_9FABA</name>
<dbReference type="Proteomes" id="UP000265520">
    <property type="component" value="Unassembled WGS sequence"/>
</dbReference>
<evidence type="ECO:0000313" key="2">
    <source>
        <dbReference type="Proteomes" id="UP000265520"/>
    </source>
</evidence>
<protein>
    <submittedName>
        <fullName evidence="1">Uncharacterized protein</fullName>
    </submittedName>
</protein>
<evidence type="ECO:0000313" key="1">
    <source>
        <dbReference type="EMBL" id="MCI20014.1"/>
    </source>
</evidence>
<dbReference type="AlphaFoldDB" id="A0A392Q7A2"/>
<comment type="caution">
    <text evidence="1">The sequence shown here is derived from an EMBL/GenBank/DDBJ whole genome shotgun (WGS) entry which is preliminary data.</text>
</comment>
<keyword evidence="2" id="KW-1185">Reference proteome</keyword>
<organism evidence="1 2">
    <name type="scientific">Trifolium medium</name>
    <dbReference type="NCBI Taxonomy" id="97028"/>
    <lineage>
        <taxon>Eukaryota</taxon>
        <taxon>Viridiplantae</taxon>
        <taxon>Streptophyta</taxon>
        <taxon>Embryophyta</taxon>
        <taxon>Tracheophyta</taxon>
        <taxon>Spermatophyta</taxon>
        <taxon>Magnoliopsida</taxon>
        <taxon>eudicotyledons</taxon>
        <taxon>Gunneridae</taxon>
        <taxon>Pentapetalae</taxon>
        <taxon>rosids</taxon>
        <taxon>fabids</taxon>
        <taxon>Fabales</taxon>
        <taxon>Fabaceae</taxon>
        <taxon>Papilionoideae</taxon>
        <taxon>50 kb inversion clade</taxon>
        <taxon>NPAAA clade</taxon>
        <taxon>Hologalegina</taxon>
        <taxon>IRL clade</taxon>
        <taxon>Trifolieae</taxon>
        <taxon>Trifolium</taxon>
    </lineage>
</organism>
<proteinExistence type="predicted"/>
<sequence length="80" mass="8823">LCNNNEIVSSSPSRRAAAAVLSFHPKFGVFFSPFCCLIASLPRRRRCLTASTPHRLAALPSSSKLREQNNPLRSLETLLV</sequence>
<reference evidence="1 2" key="1">
    <citation type="journal article" date="2018" name="Front. Plant Sci.">
        <title>Red Clover (Trifolium pratense) and Zigzag Clover (T. medium) - A Picture of Genomic Similarities and Differences.</title>
        <authorList>
            <person name="Dluhosova J."/>
            <person name="Istvanek J."/>
            <person name="Nedelnik J."/>
            <person name="Repkova J."/>
        </authorList>
    </citation>
    <scope>NUCLEOTIDE SEQUENCE [LARGE SCALE GENOMIC DNA]</scope>
    <source>
        <strain evidence="2">cv. 10/8</strain>
        <tissue evidence="1">Leaf</tissue>
    </source>
</reference>